<dbReference type="Proteomes" id="UP000030647">
    <property type="component" value="Unassembled WGS sequence"/>
</dbReference>
<feature type="compositionally biased region" description="Basic residues" evidence="1">
    <location>
        <begin position="26"/>
        <end position="41"/>
    </location>
</feature>
<gene>
    <name evidence="2" type="ORF">L248_1987</name>
</gene>
<evidence type="ECO:0000256" key="1">
    <source>
        <dbReference type="SAM" id="MobiDB-lite"/>
    </source>
</evidence>
<reference evidence="3" key="1">
    <citation type="journal article" date="2013" name="Genome Announc.">
        <title>Whole-Genome Sequencing of Lactobacillus shenzhenensis Strain LY-73T.</title>
        <authorList>
            <person name="Lin Z."/>
            <person name="Liu Z."/>
            <person name="Yang R."/>
            <person name="Zou Y."/>
            <person name="Wan D."/>
            <person name="Chen J."/>
            <person name="Guo M."/>
            <person name="Zhao J."/>
            <person name="Fang C."/>
            <person name="Yang R."/>
            <person name="Liu F."/>
        </authorList>
    </citation>
    <scope>NUCLEOTIDE SEQUENCE [LARGE SCALE GENOMIC DNA]</scope>
    <source>
        <strain evidence="3">LY-73</strain>
    </source>
</reference>
<protein>
    <submittedName>
        <fullName evidence="2">Uncharacterized protein</fullName>
    </submittedName>
</protein>
<feature type="region of interest" description="Disordered" evidence="1">
    <location>
        <begin position="1"/>
        <end position="41"/>
    </location>
</feature>
<name>U4TM19_9LACO</name>
<evidence type="ECO:0000313" key="2">
    <source>
        <dbReference type="EMBL" id="ERL65911.1"/>
    </source>
</evidence>
<dbReference type="AlphaFoldDB" id="U4TM19"/>
<sequence>MAAQELARQNPEPTAQKPTSRMVRQAYRRRNKKRKQNKKRR</sequence>
<organism evidence="2 3">
    <name type="scientific">Schleiferilactobacillus shenzhenensis LY-73</name>
    <dbReference type="NCBI Taxonomy" id="1231336"/>
    <lineage>
        <taxon>Bacteria</taxon>
        <taxon>Bacillati</taxon>
        <taxon>Bacillota</taxon>
        <taxon>Bacilli</taxon>
        <taxon>Lactobacillales</taxon>
        <taxon>Lactobacillaceae</taxon>
        <taxon>Schleiferilactobacillus</taxon>
    </lineage>
</organism>
<evidence type="ECO:0000313" key="3">
    <source>
        <dbReference type="Proteomes" id="UP000030647"/>
    </source>
</evidence>
<keyword evidence="3" id="KW-1185">Reference proteome</keyword>
<accession>U4TM19</accession>
<dbReference type="EMBL" id="KI271584">
    <property type="protein sequence ID" value="ERL65911.1"/>
    <property type="molecule type" value="Genomic_DNA"/>
</dbReference>
<proteinExistence type="predicted"/>
<dbReference type="HOGENOM" id="CLU_3272075_0_0_9"/>